<dbReference type="PROSITE" id="PS50975">
    <property type="entry name" value="ATP_GRASP"/>
    <property type="match status" value="1"/>
</dbReference>
<evidence type="ECO:0000256" key="1">
    <source>
        <dbReference type="ARBA" id="ARBA00022598"/>
    </source>
</evidence>
<keyword evidence="5" id="KW-0092">Biotin</keyword>
<evidence type="ECO:0000256" key="5">
    <source>
        <dbReference type="ARBA" id="ARBA00023267"/>
    </source>
</evidence>
<feature type="domain" description="Biotin carboxylation" evidence="8">
    <location>
        <begin position="3"/>
        <end position="448"/>
    </location>
</feature>
<dbReference type="Pfam" id="PF00289">
    <property type="entry name" value="Biotin_carb_N"/>
    <property type="match status" value="1"/>
</dbReference>
<evidence type="ECO:0000256" key="4">
    <source>
        <dbReference type="ARBA" id="ARBA00022842"/>
    </source>
</evidence>
<dbReference type="SMART" id="SM01209">
    <property type="entry name" value="GARS_A"/>
    <property type="match status" value="1"/>
</dbReference>
<dbReference type="PROSITE" id="PS50979">
    <property type="entry name" value="BC"/>
    <property type="match status" value="1"/>
</dbReference>
<dbReference type="RefSeq" id="WP_264136469.1">
    <property type="nucleotide sequence ID" value="NZ_JAOYOD010000001.1"/>
</dbReference>
<keyword evidence="10" id="KW-1185">Reference proteome</keyword>
<dbReference type="PROSITE" id="PS00866">
    <property type="entry name" value="CPSASE_1"/>
    <property type="match status" value="1"/>
</dbReference>
<dbReference type="InterPro" id="IPR011761">
    <property type="entry name" value="ATP-grasp"/>
</dbReference>
<evidence type="ECO:0000313" key="10">
    <source>
        <dbReference type="Proteomes" id="UP001300692"/>
    </source>
</evidence>
<dbReference type="InterPro" id="IPR011054">
    <property type="entry name" value="Rudment_hybrid_motif"/>
</dbReference>
<evidence type="ECO:0000259" key="8">
    <source>
        <dbReference type="PROSITE" id="PS50979"/>
    </source>
</evidence>
<evidence type="ECO:0000256" key="3">
    <source>
        <dbReference type="ARBA" id="ARBA00022840"/>
    </source>
</evidence>
<dbReference type="EMBL" id="JAOYOD010000001">
    <property type="protein sequence ID" value="MCV9385685.1"/>
    <property type="molecule type" value="Genomic_DNA"/>
</dbReference>
<proteinExistence type="predicted"/>
<reference evidence="9 10" key="1">
    <citation type="submission" date="2022-10" db="EMBL/GenBank/DDBJ databases">
        <title>Comparative genomics and taxonomic characterization of three novel marine species of genus Reichenbachiella exhibiting antioxidant and polysaccharide degradation activities.</title>
        <authorList>
            <person name="Muhammad N."/>
            <person name="Lee Y.-J."/>
            <person name="Ko J."/>
            <person name="Kim S.-G."/>
        </authorList>
    </citation>
    <scope>NUCLEOTIDE SEQUENCE [LARGE SCALE GENOMIC DNA]</scope>
    <source>
        <strain evidence="9 10">ABR2-5</strain>
    </source>
</reference>
<gene>
    <name evidence="9" type="primary">accC</name>
    <name evidence="9" type="ORF">N7U62_03380</name>
</gene>
<evidence type="ECO:0000256" key="2">
    <source>
        <dbReference type="ARBA" id="ARBA00022741"/>
    </source>
</evidence>
<dbReference type="Pfam" id="PF02786">
    <property type="entry name" value="CPSase_L_D2"/>
    <property type="match status" value="1"/>
</dbReference>
<dbReference type="Gene3D" id="3.30.470.20">
    <property type="entry name" value="ATP-grasp fold, B domain"/>
    <property type="match status" value="1"/>
</dbReference>
<dbReference type="InterPro" id="IPR050856">
    <property type="entry name" value="Biotin_carboxylase_complex"/>
</dbReference>
<evidence type="ECO:0000259" key="7">
    <source>
        <dbReference type="PROSITE" id="PS50975"/>
    </source>
</evidence>
<dbReference type="NCBIfam" id="NF006367">
    <property type="entry name" value="PRK08591.1"/>
    <property type="match status" value="1"/>
</dbReference>
<evidence type="ECO:0000313" key="9">
    <source>
        <dbReference type="EMBL" id="MCV9385685.1"/>
    </source>
</evidence>
<sequence length="494" mass="54796">MKEIKKILVANRGEIALRVMRSARQMGIQTVAVYSDIDRNAPHVRYADEAVCLGEANASVSYLNIDKIVKVCLEQHVDAVHPGYGFLSENPLFANALANNGIKLIGPSARSMELMGDKLTSKQLLEKHQVPMVPGLNEAVRDLSKAKQVAKEIGYPVMIKASAGGGGKGMRIIESEQELESMMERAKSEAASAFGNDAVFIEKFVTNPKHIEVQVLADQYGNTIHLFERECSVQRRHQKVIEEAPSAVLTEEKRKEIGEAAVRVAKACDYEGAGTVEFMVDQDLNFYFLEMNTRLQVEHCVTEEITGVDLVKEQIKVARGEKLSIEQDQLKIHGHAVEVRVYAEDPQNNFLPSTGELKVYVRPQGPGVRVDDGMELGMKVTTHYDPMIGKLIAKGANREEAIDRLIQAINNFRIGGVETTLQFCKFALNHEAFRSGKFDTGFVGKYFQPEILQEVDEPTMLAAAIAAVSSLDEGTKTPFFTNQKSMAWASRKSY</sequence>
<dbReference type="InterPro" id="IPR016185">
    <property type="entry name" value="PreATP-grasp_dom_sf"/>
</dbReference>
<name>A0ABT3CPN5_9BACT</name>
<feature type="domain" description="ATP-grasp" evidence="7">
    <location>
        <begin position="122"/>
        <end position="319"/>
    </location>
</feature>
<dbReference type="PROSITE" id="PS00867">
    <property type="entry name" value="CPSASE_2"/>
    <property type="match status" value="1"/>
</dbReference>
<dbReference type="InterPro" id="IPR011764">
    <property type="entry name" value="Biotin_carboxylation_dom"/>
</dbReference>
<keyword evidence="3 6" id="KW-0067">ATP-binding</keyword>
<organism evidence="9 10">
    <name type="scientific">Reichenbachiella ulvae</name>
    <dbReference type="NCBI Taxonomy" id="2980104"/>
    <lineage>
        <taxon>Bacteria</taxon>
        <taxon>Pseudomonadati</taxon>
        <taxon>Bacteroidota</taxon>
        <taxon>Cytophagia</taxon>
        <taxon>Cytophagales</taxon>
        <taxon>Reichenbachiellaceae</taxon>
        <taxon>Reichenbachiella</taxon>
    </lineage>
</organism>
<dbReference type="Pfam" id="PF02785">
    <property type="entry name" value="Biotin_carb_C"/>
    <property type="match status" value="1"/>
</dbReference>
<keyword evidence="1 9" id="KW-0436">Ligase</keyword>
<dbReference type="SUPFAM" id="SSF51246">
    <property type="entry name" value="Rudiment single hybrid motif"/>
    <property type="match status" value="1"/>
</dbReference>
<protein>
    <submittedName>
        <fullName evidence="9">Acetyl-CoA carboxylase biotin carboxylase subunit</fullName>
        <ecNumber evidence="9">6.3.4.14</ecNumber>
    </submittedName>
</protein>
<dbReference type="InterPro" id="IPR005479">
    <property type="entry name" value="CPAse_ATP-bd"/>
</dbReference>
<dbReference type="SMART" id="SM00878">
    <property type="entry name" value="Biotin_carb_C"/>
    <property type="match status" value="1"/>
</dbReference>
<dbReference type="SUPFAM" id="SSF52440">
    <property type="entry name" value="PreATP-grasp domain"/>
    <property type="match status" value="1"/>
</dbReference>
<dbReference type="Proteomes" id="UP001300692">
    <property type="component" value="Unassembled WGS sequence"/>
</dbReference>
<dbReference type="EC" id="6.3.4.14" evidence="9"/>
<dbReference type="InterPro" id="IPR005481">
    <property type="entry name" value="BC-like_N"/>
</dbReference>
<dbReference type="GO" id="GO:0004075">
    <property type="term" value="F:biotin carboxylase activity"/>
    <property type="evidence" value="ECO:0007669"/>
    <property type="project" value="UniProtKB-EC"/>
</dbReference>
<dbReference type="NCBIfam" id="TIGR00514">
    <property type="entry name" value="accC"/>
    <property type="match status" value="1"/>
</dbReference>
<dbReference type="InterPro" id="IPR005482">
    <property type="entry name" value="Biotin_COase_C"/>
</dbReference>
<dbReference type="InterPro" id="IPR004549">
    <property type="entry name" value="Acetyl_CoA_COase_biotin_COase"/>
</dbReference>
<accession>A0ABT3CPN5</accession>
<dbReference type="PANTHER" id="PTHR18866:SF33">
    <property type="entry name" value="METHYLCROTONOYL-COA CARBOXYLASE SUBUNIT ALPHA, MITOCHONDRIAL-RELATED"/>
    <property type="match status" value="1"/>
</dbReference>
<dbReference type="PANTHER" id="PTHR18866">
    <property type="entry name" value="CARBOXYLASE:PYRUVATE/ACETYL-COA/PROPIONYL-COA CARBOXYLASE"/>
    <property type="match status" value="1"/>
</dbReference>
<comment type="caution">
    <text evidence="9">The sequence shown here is derived from an EMBL/GenBank/DDBJ whole genome shotgun (WGS) entry which is preliminary data.</text>
</comment>
<keyword evidence="2 6" id="KW-0547">Nucleotide-binding</keyword>
<evidence type="ECO:0000256" key="6">
    <source>
        <dbReference type="PROSITE-ProRule" id="PRU00409"/>
    </source>
</evidence>
<dbReference type="SUPFAM" id="SSF56059">
    <property type="entry name" value="Glutathione synthetase ATP-binding domain-like"/>
    <property type="match status" value="1"/>
</dbReference>
<keyword evidence="4" id="KW-0460">Magnesium</keyword>